<dbReference type="GO" id="GO:0030288">
    <property type="term" value="C:outer membrane-bounded periplasmic space"/>
    <property type="evidence" value="ECO:0007669"/>
    <property type="project" value="TreeGrafter"/>
</dbReference>
<sequence length="368" mass="39352">MPVKIEDQKIQEQAAERAASHLPRRAVMNGVSLAGAAALIAAGTRTAAAADATPFPSHKRWKFVFVNHVTTNPFFVPTQYGIHDACALLGCDYQWTGSQTSNVSHMVDAMNVAIAGKADAIAVPIVDPTAFNAPTAKAMEAGIPVFAYNADAPANSPNKRLAYIGQDLFKSGYQMGEKIVKLVGSGEVALFIATPGQLNIQPRIDGAAAAIKKLGKGITYHEITTGPTVNEELTKIKAYYLGHQKVKGMFAVDAGSTQGVGEVMRQFNLAKKGIHAGGFDLLPKTLDLIKSGDLDFSIYQQPYLQGFYTVMEMFMWKVSGGLVGPADINTGLEFITKATVEPYMVSKNRYEGSSSKPTIVPHTGPIAT</sequence>
<dbReference type="CDD" id="cd19965">
    <property type="entry name" value="PBP1_ABC_sugar_binding-like"/>
    <property type="match status" value="1"/>
</dbReference>
<dbReference type="PROSITE" id="PS51318">
    <property type="entry name" value="TAT"/>
    <property type="match status" value="1"/>
</dbReference>
<dbReference type="InterPro" id="IPR006311">
    <property type="entry name" value="TAT_signal"/>
</dbReference>
<dbReference type="RefSeq" id="WP_319615286.1">
    <property type="nucleotide sequence ID" value="NZ_JAWXYB010000018.1"/>
</dbReference>
<evidence type="ECO:0000256" key="2">
    <source>
        <dbReference type="ARBA" id="ARBA00007639"/>
    </source>
</evidence>
<evidence type="ECO:0000313" key="5">
    <source>
        <dbReference type="Proteomes" id="UP001279553"/>
    </source>
</evidence>
<dbReference type="GO" id="GO:0030246">
    <property type="term" value="F:carbohydrate binding"/>
    <property type="evidence" value="ECO:0007669"/>
    <property type="project" value="TreeGrafter"/>
</dbReference>
<name>A0AAW9DWE4_ACIAO</name>
<evidence type="ECO:0000256" key="1">
    <source>
        <dbReference type="ARBA" id="ARBA00004418"/>
    </source>
</evidence>
<dbReference type="EMBL" id="JAWXYB010000018">
    <property type="protein sequence ID" value="MDX5932435.1"/>
    <property type="molecule type" value="Genomic_DNA"/>
</dbReference>
<dbReference type="InterPro" id="IPR050555">
    <property type="entry name" value="Bact_Solute-Bind_Prot2"/>
</dbReference>
<comment type="similarity">
    <text evidence="2">Belongs to the bacterial solute-binding protein 2 family.</text>
</comment>
<keyword evidence="5" id="KW-1185">Reference proteome</keyword>
<gene>
    <name evidence="4" type="ORF">SIL87_16890</name>
</gene>
<dbReference type="Pfam" id="PF13407">
    <property type="entry name" value="Peripla_BP_4"/>
    <property type="match status" value="1"/>
</dbReference>
<reference evidence="4 5" key="1">
    <citation type="submission" date="2023-11" db="EMBL/GenBank/DDBJ databases">
        <title>MicrobeMod: A computational toolkit for identifying prokaryotic methylation and restriction-modification with nanopore sequencing.</title>
        <authorList>
            <person name="Crits-Christoph A."/>
            <person name="Kang S.C."/>
            <person name="Lee H."/>
            <person name="Ostrov N."/>
        </authorList>
    </citation>
    <scope>NUCLEOTIDE SEQUENCE [LARGE SCALE GENOMIC DNA]</scope>
    <source>
        <strain evidence="4 5">DSMZ 700</strain>
    </source>
</reference>
<dbReference type="Gene3D" id="3.40.50.2300">
    <property type="match status" value="2"/>
</dbReference>
<accession>A0AAW9DWE4</accession>
<dbReference type="Proteomes" id="UP001279553">
    <property type="component" value="Unassembled WGS sequence"/>
</dbReference>
<dbReference type="PANTHER" id="PTHR30036:SF7">
    <property type="entry name" value="ABC TRANSPORTER PERIPLASMIC-BINDING PROTEIN YPHF"/>
    <property type="match status" value="1"/>
</dbReference>
<dbReference type="PANTHER" id="PTHR30036">
    <property type="entry name" value="D-XYLOSE-BINDING PERIPLASMIC PROTEIN"/>
    <property type="match status" value="1"/>
</dbReference>
<proteinExistence type="inferred from homology"/>
<feature type="domain" description="Periplasmic binding protein" evidence="3">
    <location>
        <begin position="63"/>
        <end position="313"/>
    </location>
</feature>
<evidence type="ECO:0000259" key="3">
    <source>
        <dbReference type="Pfam" id="PF13407"/>
    </source>
</evidence>
<protein>
    <submittedName>
        <fullName evidence="4">Sugar ABC transporter substrate-binding protein</fullName>
    </submittedName>
</protein>
<dbReference type="SUPFAM" id="SSF53822">
    <property type="entry name" value="Periplasmic binding protein-like I"/>
    <property type="match status" value="1"/>
</dbReference>
<dbReference type="AlphaFoldDB" id="A0AAW9DWE4"/>
<comment type="caution">
    <text evidence="4">The sequence shown here is derived from an EMBL/GenBank/DDBJ whole genome shotgun (WGS) entry which is preliminary data.</text>
</comment>
<comment type="subcellular location">
    <subcellularLocation>
        <location evidence="1">Periplasm</location>
    </subcellularLocation>
</comment>
<dbReference type="InterPro" id="IPR028082">
    <property type="entry name" value="Peripla_BP_I"/>
</dbReference>
<evidence type="ECO:0000313" key="4">
    <source>
        <dbReference type="EMBL" id="MDX5932435.1"/>
    </source>
</evidence>
<dbReference type="InterPro" id="IPR025997">
    <property type="entry name" value="SBP_2_dom"/>
</dbReference>
<organism evidence="4 5">
    <name type="scientific">Acidiphilium acidophilum</name>
    <name type="common">Thiobacillus acidophilus</name>
    <dbReference type="NCBI Taxonomy" id="76588"/>
    <lineage>
        <taxon>Bacteria</taxon>
        <taxon>Pseudomonadati</taxon>
        <taxon>Pseudomonadota</taxon>
        <taxon>Alphaproteobacteria</taxon>
        <taxon>Acetobacterales</taxon>
        <taxon>Acidocellaceae</taxon>
        <taxon>Acidiphilium</taxon>
    </lineage>
</organism>